<evidence type="ECO:0000313" key="4">
    <source>
        <dbReference type="EMBL" id="NVN51945.1"/>
    </source>
</evidence>
<dbReference type="PROSITE" id="PS50297">
    <property type="entry name" value="ANK_REP_REGION"/>
    <property type="match status" value="1"/>
</dbReference>
<sequence>MASSLPDNPSLSDLRDQAHGLQRRVLDADPDGIELVRRHHPRSAEVLPQKGGDFALPDAQLTIAGRYGFTGWSALTHYLAVADDLGVDPRRIDEDVLCEADRFCALSVLRYTADDAPPRRAAAAEIYAAAADLGDQHIWAAAAAADPTALGRHLTDQRDLSTTHGGPFGWEPLMYLCYSRVDLGRTREQVIAAATLLLEAGADPDSGYLWCGLSTPFTALTGVFGEGEQGPGRQPRHPHAPDLARLLLEWGAHPVDQQALYNRMFRPDDSHLELLFEYGLADAGQSPWERRLGEAIPTRSQMWRDQVVWAADHGFADRLDLLARHGVDVSGVELVMPSVPDEPNSRDEHGATALHHAAWGGDLPEIQRLLEAGADPSAIDSRFESTPQGWAEYAFQGEAAELLRSATAGRSPQR</sequence>
<dbReference type="EMBL" id="JABFYL010000039">
    <property type="protein sequence ID" value="NVN51945.1"/>
    <property type="molecule type" value="Genomic_DNA"/>
</dbReference>
<dbReference type="PANTHER" id="PTHR24189:SF50">
    <property type="entry name" value="ANKYRIN REPEAT AND SOCS BOX PROTEIN 2"/>
    <property type="match status" value="1"/>
</dbReference>
<proteinExistence type="predicted"/>
<dbReference type="PROSITE" id="PS50088">
    <property type="entry name" value="ANK_REPEAT"/>
    <property type="match status" value="1"/>
</dbReference>
<dbReference type="GO" id="GO:0005737">
    <property type="term" value="C:cytoplasm"/>
    <property type="evidence" value="ECO:0007669"/>
    <property type="project" value="TreeGrafter"/>
</dbReference>
<evidence type="ECO:0000313" key="5">
    <source>
        <dbReference type="Proteomes" id="UP000570517"/>
    </source>
</evidence>
<dbReference type="InterPro" id="IPR036770">
    <property type="entry name" value="Ankyrin_rpt-contain_sf"/>
</dbReference>
<comment type="caution">
    <text evidence="4">The sequence shown here is derived from an EMBL/GenBank/DDBJ whole genome shotgun (WGS) entry which is preliminary data.</text>
</comment>
<dbReference type="SUPFAM" id="SSF48403">
    <property type="entry name" value="Ankyrin repeat"/>
    <property type="match status" value="1"/>
</dbReference>
<dbReference type="RefSeq" id="WP_178360202.1">
    <property type="nucleotide sequence ID" value="NZ_JABFYL010000039.1"/>
</dbReference>
<keyword evidence="2 3" id="KW-0040">ANK repeat</keyword>
<keyword evidence="5" id="KW-1185">Reference proteome</keyword>
<protein>
    <recommendedName>
        <fullName evidence="6">Ankyrin repeat protein</fullName>
    </recommendedName>
</protein>
<dbReference type="GO" id="GO:2000812">
    <property type="term" value="P:regulation of barbed-end actin filament capping"/>
    <property type="evidence" value="ECO:0007669"/>
    <property type="project" value="TreeGrafter"/>
</dbReference>
<evidence type="ECO:0000256" key="1">
    <source>
        <dbReference type="ARBA" id="ARBA00022737"/>
    </source>
</evidence>
<evidence type="ECO:0000256" key="3">
    <source>
        <dbReference type="PROSITE-ProRule" id="PRU00023"/>
    </source>
</evidence>
<dbReference type="InterPro" id="IPR002110">
    <property type="entry name" value="Ankyrin_rpt"/>
</dbReference>
<dbReference type="Pfam" id="PF13857">
    <property type="entry name" value="Ank_5"/>
    <property type="match status" value="1"/>
</dbReference>
<organism evidence="4 5">
    <name type="scientific">Mycolicibacterium hippocampi</name>
    <dbReference type="NCBI Taxonomy" id="659824"/>
    <lineage>
        <taxon>Bacteria</taxon>
        <taxon>Bacillati</taxon>
        <taxon>Actinomycetota</taxon>
        <taxon>Actinomycetes</taxon>
        <taxon>Mycobacteriales</taxon>
        <taxon>Mycobacteriaceae</taxon>
        <taxon>Mycolicibacterium</taxon>
    </lineage>
</organism>
<feature type="repeat" description="ANK" evidence="3">
    <location>
        <begin position="349"/>
        <end position="381"/>
    </location>
</feature>
<dbReference type="InterPro" id="IPR050745">
    <property type="entry name" value="Multifunctional_regulatory"/>
</dbReference>
<dbReference type="Gene3D" id="1.25.40.20">
    <property type="entry name" value="Ankyrin repeat-containing domain"/>
    <property type="match status" value="1"/>
</dbReference>
<name>A0A850PWC9_9MYCO</name>
<accession>A0A850PWC9</accession>
<evidence type="ECO:0000256" key="2">
    <source>
        <dbReference type="ARBA" id="ARBA00023043"/>
    </source>
</evidence>
<evidence type="ECO:0008006" key="6">
    <source>
        <dbReference type="Google" id="ProtNLM"/>
    </source>
</evidence>
<dbReference type="Proteomes" id="UP000570517">
    <property type="component" value="Unassembled WGS sequence"/>
</dbReference>
<dbReference type="AlphaFoldDB" id="A0A850PWC9"/>
<dbReference type="PANTHER" id="PTHR24189">
    <property type="entry name" value="MYOTROPHIN"/>
    <property type="match status" value="1"/>
</dbReference>
<reference evidence="4 5" key="1">
    <citation type="submission" date="2020-05" db="EMBL/GenBank/DDBJ databases">
        <title>Draft genome sequence of Mycobacterium hippocampi DL, isolated from European seabass, Dicentrarchus labrax, reared in fish farms.</title>
        <authorList>
            <person name="Stathopoulou P."/>
            <person name="Asimakis E."/>
            <person name="Tzokas K."/>
            <person name="Batargias C."/>
            <person name="Tsiamis G."/>
        </authorList>
    </citation>
    <scope>NUCLEOTIDE SEQUENCE [LARGE SCALE GENOMIC DNA]</scope>
    <source>
        <strain evidence="4 5">DL</strain>
    </source>
</reference>
<keyword evidence="1" id="KW-0677">Repeat</keyword>
<gene>
    <name evidence="4" type="ORF">HLY00_1938</name>
</gene>
<dbReference type="SMART" id="SM00248">
    <property type="entry name" value="ANK"/>
    <property type="match status" value="3"/>
</dbReference>